<dbReference type="InterPro" id="IPR036291">
    <property type="entry name" value="NAD(P)-bd_dom_sf"/>
</dbReference>
<protein>
    <recommendedName>
        <fullName evidence="6">L-aspartate dehydrogenase</fullName>
        <ecNumber evidence="6">1.4.1.21</ecNumber>
    </recommendedName>
</protein>
<evidence type="ECO:0000256" key="1">
    <source>
        <dbReference type="ARBA" id="ARBA00008331"/>
    </source>
</evidence>
<dbReference type="Pfam" id="PF01958">
    <property type="entry name" value="Asp_DH_C"/>
    <property type="match status" value="1"/>
</dbReference>
<sequence>MKKIMVIGYGAMAQTVLPKLPLDVKLGWVVVMPQDIESTRKLVGSDVEVVSQVSQITGVPDRVIEMAGQAGLRAHIFDLIEKGLDIGVISVGTFADSEFTEKVREEAKKYGARVHVLSGAIAGVDGLASAKVAGLDAVIYQGRKNPRSWKGSHAEQLVDLDAITEATTFFKGNAREAATLFPANANVAATLALAGIGMEETKVELIADPSMNCNQHKILAKGVFGEMEIVMRGVPLENNPKTSMLAALSVARFCNQLDDSLIV</sequence>
<dbReference type="InterPro" id="IPR020626">
    <property type="entry name" value="Asp_DH_prok"/>
</dbReference>
<dbReference type="InterPro" id="IPR011182">
    <property type="entry name" value="L-Asp_DH"/>
</dbReference>
<comment type="catalytic activity">
    <reaction evidence="6">
        <text>L-aspartate + NAD(+) + H2O = oxaloacetate + NH4(+) + NADH + H(+)</text>
        <dbReference type="Rhea" id="RHEA:11788"/>
        <dbReference type="ChEBI" id="CHEBI:15377"/>
        <dbReference type="ChEBI" id="CHEBI:15378"/>
        <dbReference type="ChEBI" id="CHEBI:16452"/>
        <dbReference type="ChEBI" id="CHEBI:28938"/>
        <dbReference type="ChEBI" id="CHEBI:29991"/>
        <dbReference type="ChEBI" id="CHEBI:57540"/>
        <dbReference type="ChEBI" id="CHEBI:57945"/>
        <dbReference type="EC" id="1.4.1.21"/>
    </reaction>
</comment>
<keyword evidence="10" id="KW-1185">Reference proteome</keyword>
<dbReference type="InterPro" id="IPR005106">
    <property type="entry name" value="Asp/hSer_DH_NAD-bd"/>
</dbReference>
<dbReference type="EMBL" id="CP093379">
    <property type="protein sequence ID" value="UNM95874.1"/>
    <property type="molecule type" value="Genomic_DNA"/>
</dbReference>
<dbReference type="HAMAP" id="MF_01265">
    <property type="entry name" value="NadX"/>
    <property type="match status" value="1"/>
</dbReference>
<evidence type="ECO:0000256" key="5">
    <source>
        <dbReference type="ARBA" id="ARBA00023027"/>
    </source>
</evidence>
<feature type="domain" description="Aspartate dehydrogenase" evidence="7">
    <location>
        <begin position="163"/>
        <end position="250"/>
    </location>
</feature>
<evidence type="ECO:0000259" key="7">
    <source>
        <dbReference type="Pfam" id="PF01958"/>
    </source>
</evidence>
<feature type="binding site" evidence="6">
    <location>
        <position position="120"/>
    </location>
    <ligand>
        <name>NAD(+)</name>
        <dbReference type="ChEBI" id="CHEBI:57540"/>
    </ligand>
</feature>
<dbReference type="Gene3D" id="3.30.360.10">
    <property type="entry name" value="Dihydrodipicolinate Reductase, domain 2"/>
    <property type="match status" value="1"/>
</dbReference>
<feature type="domain" description="Aspartate/homoserine dehydrogenase NAD-binding" evidence="8">
    <location>
        <begin position="26"/>
        <end position="116"/>
    </location>
</feature>
<evidence type="ECO:0000313" key="9">
    <source>
        <dbReference type="EMBL" id="UNM95874.1"/>
    </source>
</evidence>
<evidence type="ECO:0000256" key="6">
    <source>
        <dbReference type="HAMAP-Rule" id="MF_01265"/>
    </source>
</evidence>
<dbReference type="Proteomes" id="UP000829542">
    <property type="component" value="Chromosome"/>
</dbReference>
<gene>
    <name evidence="6" type="primary">nadX</name>
    <name evidence="9" type="ORF">MMG00_11830</name>
</gene>
<dbReference type="PANTHER" id="PTHR31873">
    <property type="entry name" value="L-ASPARTATE DEHYDROGENASE-RELATED"/>
    <property type="match status" value="1"/>
</dbReference>
<keyword evidence="4 6" id="KW-0560">Oxidoreductase</keyword>
<dbReference type="RefSeq" id="WP_242148571.1">
    <property type="nucleotide sequence ID" value="NZ_CP093379.1"/>
</dbReference>
<keyword evidence="2 6" id="KW-0662">Pyridine nucleotide biosynthesis</keyword>
<keyword evidence="5 6" id="KW-0520">NAD</keyword>
<dbReference type="PANTHER" id="PTHR31873:SF6">
    <property type="entry name" value="ASPARTATE DEHYDROGENASE DOMAIN-CONTAINING PROTEIN"/>
    <property type="match status" value="1"/>
</dbReference>
<dbReference type="PIRSF" id="PIRSF005227">
    <property type="entry name" value="Asp_dh_NAD_syn"/>
    <property type="match status" value="1"/>
</dbReference>
<accession>A0ABY3WZ15</accession>
<feature type="binding site" evidence="6">
    <location>
        <position position="186"/>
    </location>
    <ligand>
        <name>NAD(+)</name>
        <dbReference type="ChEBI" id="CHEBI:57540"/>
    </ligand>
</feature>
<dbReference type="EC" id="1.4.1.21" evidence="6"/>
<dbReference type="InterPro" id="IPR002811">
    <property type="entry name" value="Asp_DH"/>
</dbReference>
<evidence type="ECO:0000256" key="3">
    <source>
        <dbReference type="ARBA" id="ARBA00022857"/>
    </source>
</evidence>
<dbReference type="GO" id="GO:0033735">
    <property type="term" value="F:aspartate dehydrogenase [NAD(P)+] activity"/>
    <property type="evidence" value="ECO:0007669"/>
    <property type="project" value="UniProtKB-EC"/>
</dbReference>
<dbReference type="SUPFAM" id="SSF55347">
    <property type="entry name" value="Glyceraldehyde-3-phosphate dehydrogenase-like, C-terminal domain"/>
    <property type="match status" value="1"/>
</dbReference>
<organism evidence="9 10">
    <name type="scientific">Ignatzschineria rhizosphaerae</name>
    <dbReference type="NCBI Taxonomy" id="2923279"/>
    <lineage>
        <taxon>Bacteria</taxon>
        <taxon>Pseudomonadati</taxon>
        <taxon>Pseudomonadota</taxon>
        <taxon>Gammaproteobacteria</taxon>
        <taxon>Cardiobacteriales</taxon>
        <taxon>Ignatzschineriaceae</taxon>
        <taxon>Ignatzschineria</taxon>
    </lineage>
</organism>
<evidence type="ECO:0000313" key="10">
    <source>
        <dbReference type="Proteomes" id="UP000829542"/>
    </source>
</evidence>
<proteinExistence type="inferred from homology"/>
<reference evidence="9 10" key="1">
    <citation type="submission" date="2022-03" db="EMBL/GenBank/DDBJ databases">
        <title>Ignatzschineria rhizosphaerae HR5S32.</title>
        <authorList>
            <person name="Sun J.Q."/>
            <person name="Feng J.Y."/>
        </authorList>
    </citation>
    <scope>NUCLEOTIDE SEQUENCE [LARGE SCALE GENOMIC DNA]</scope>
    <source>
        <strain evidence="9 10">HR5S32</strain>
    </source>
</reference>
<evidence type="ECO:0000256" key="2">
    <source>
        <dbReference type="ARBA" id="ARBA00022642"/>
    </source>
</evidence>
<comment type="miscellaneous">
    <text evidence="6">The iminoaspartate product is unstable in aqueous solution and can decompose to oxaloacetate and ammonia.</text>
</comment>
<dbReference type="Gene3D" id="3.40.50.720">
    <property type="entry name" value="NAD(P)-binding Rossmann-like Domain"/>
    <property type="match status" value="1"/>
</dbReference>
<comment type="function">
    <text evidence="6">Specifically catalyzes the NAD or NADP-dependent dehydrogenation of L-aspartate to iminoaspartate.</text>
</comment>
<dbReference type="NCBIfam" id="NF009828">
    <property type="entry name" value="PRK13303.1-3"/>
    <property type="match status" value="1"/>
</dbReference>
<comment type="catalytic activity">
    <reaction evidence="6">
        <text>L-aspartate + NADP(+) + H2O = oxaloacetate + NH4(+) + NADPH + H(+)</text>
        <dbReference type="Rhea" id="RHEA:11784"/>
        <dbReference type="ChEBI" id="CHEBI:15377"/>
        <dbReference type="ChEBI" id="CHEBI:15378"/>
        <dbReference type="ChEBI" id="CHEBI:16452"/>
        <dbReference type="ChEBI" id="CHEBI:28938"/>
        <dbReference type="ChEBI" id="CHEBI:29991"/>
        <dbReference type="ChEBI" id="CHEBI:57783"/>
        <dbReference type="ChEBI" id="CHEBI:58349"/>
        <dbReference type="EC" id="1.4.1.21"/>
    </reaction>
</comment>
<comment type="similarity">
    <text evidence="1 6">Belongs to the L-aspartate dehydrogenase family.</text>
</comment>
<comment type="pathway">
    <text evidence="6">Cofactor biosynthesis; NAD(+) biosynthesis; iminoaspartate from L-aspartate (dehydrogenase route): step 1/1.</text>
</comment>
<keyword evidence="3 6" id="KW-0521">NADP</keyword>
<dbReference type="Pfam" id="PF03447">
    <property type="entry name" value="NAD_binding_3"/>
    <property type="match status" value="1"/>
</dbReference>
<dbReference type="NCBIfam" id="NF009827">
    <property type="entry name" value="PRK13303.1-2"/>
    <property type="match status" value="1"/>
</dbReference>
<evidence type="ECO:0000256" key="4">
    <source>
        <dbReference type="ARBA" id="ARBA00023002"/>
    </source>
</evidence>
<evidence type="ECO:0000259" key="8">
    <source>
        <dbReference type="Pfam" id="PF03447"/>
    </source>
</evidence>
<name>A0ABY3WZ15_9GAMM</name>
<feature type="active site" evidence="6">
    <location>
        <position position="216"/>
    </location>
</feature>
<dbReference type="SUPFAM" id="SSF51735">
    <property type="entry name" value="NAD(P)-binding Rossmann-fold domains"/>
    <property type="match status" value="1"/>
</dbReference>